<dbReference type="Proteomes" id="UP000740926">
    <property type="component" value="Unassembled WGS sequence"/>
</dbReference>
<evidence type="ECO:0000256" key="1">
    <source>
        <dbReference type="PROSITE-ProRule" id="PRU00169"/>
    </source>
</evidence>
<evidence type="ECO:0000313" key="3">
    <source>
        <dbReference type="EMBL" id="KAG1530659.1"/>
    </source>
</evidence>
<dbReference type="AlphaFoldDB" id="A0A9P6XR29"/>
<accession>A0A9P6XR29</accession>
<evidence type="ECO:0000259" key="2">
    <source>
        <dbReference type="PROSITE" id="PS50110"/>
    </source>
</evidence>
<organism evidence="3 4">
    <name type="scientific">Rhizopus delemar</name>
    <dbReference type="NCBI Taxonomy" id="936053"/>
    <lineage>
        <taxon>Eukaryota</taxon>
        <taxon>Fungi</taxon>
        <taxon>Fungi incertae sedis</taxon>
        <taxon>Mucoromycota</taxon>
        <taxon>Mucoromycotina</taxon>
        <taxon>Mucoromycetes</taxon>
        <taxon>Mucorales</taxon>
        <taxon>Mucorineae</taxon>
        <taxon>Rhizopodaceae</taxon>
        <taxon>Rhizopus</taxon>
    </lineage>
</organism>
<sequence length="70" mass="7648">MPGTNGLDLARNVRSQFPDLPIILTSGYSELLARDPGHGFTLLRKPYSLNQLAAVMTETGRQRSPVPVLV</sequence>
<feature type="domain" description="Response regulatory" evidence="2">
    <location>
        <begin position="1"/>
        <end position="60"/>
    </location>
</feature>
<name>A0A9P6XR29_9FUNG</name>
<dbReference type="SUPFAM" id="SSF52172">
    <property type="entry name" value="CheY-like"/>
    <property type="match status" value="1"/>
</dbReference>
<dbReference type="InterPro" id="IPR011006">
    <property type="entry name" value="CheY-like_superfamily"/>
</dbReference>
<proteinExistence type="predicted"/>
<dbReference type="Gene3D" id="3.40.50.2300">
    <property type="match status" value="1"/>
</dbReference>
<comment type="caution">
    <text evidence="1">Lacks conserved residue(s) required for the propagation of feature annotation.</text>
</comment>
<dbReference type="PROSITE" id="PS50110">
    <property type="entry name" value="RESPONSE_REGULATORY"/>
    <property type="match status" value="1"/>
</dbReference>
<evidence type="ECO:0000313" key="4">
    <source>
        <dbReference type="Proteomes" id="UP000740926"/>
    </source>
</evidence>
<reference evidence="3 4" key="1">
    <citation type="journal article" date="2020" name="Microb. Genom.">
        <title>Genetic diversity of clinical and environmental Mucorales isolates obtained from an investigation of mucormycosis cases among solid organ transplant recipients.</title>
        <authorList>
            <person name="Nguyen M.H."/>
            <person name="Kaul D."/>
            <person name="Muto C."/>
            <person name="Cheng S.J."/>
            <person name="Richter R.A."/>
            <person name="Bruno V.M."/>
            <person name="Liu G."/>
            <person name="Beyhan S."/>
            <person name="Sundermann A.J."/>
            <person name="Mounaud S."/>
            <person name="Pasculle A.W."/>
            <person name="Nierman W.C."/>
            <person name="Driscoll E."/>
            <person name="Cumbie R."/>
            <person name="Clancy C.J."/>
            <person name="Dupont C.L."/>
        </authorList>
    </citation>
    <scope>NUCLEOTIDE SEQUENCE [LARGE SCALE GENOMIC DNA]</scope>
    <source>
        <strain evidence="3 4">GL24</strain>
    </source>
</reference>
<protein>
    <recommendedName>
        <fullName evidence="2">Response regulatory domain-containing protein</fullName>
    </recommendedName>
</protein>
<dbReference type="InterPro" id="IPR001789">
    <property type="entry name" value="Sig_transdc_resp-reg_receiver"/>
</dbReference>
<comment type="caution">
    <text evidence="3">The sequence shown here is derived from an EMBL/GenBank/DDBJ whole genome shotgun (WGS) entry which is preliminary data.</text>
</comment>
<dbReference type="EMBL" id="JAANIU010012061">
    <property type="protein sequence ID" value="KAG1530659.1"/>
    <property type="molecule type" value="Genomic_DNA"/>
</dbReference>
<keyword evidence="4" id="KW-1185">Reference proteome</keyword>
<dbReference type="GO" id="GO:0000160">
    <property type="term" value="P:phosphorelay signal transduction system"/>
    <property type="evidence" value="ECO:0007669"/>
    <property type="project" value="InterPro"/>
</dbReference>
<gene>
    <name evidence="3" type="ORF">G6F50_017169</name>
</gene>